<organism evidence="2 3">
    <name type="scientific">Flavobacterium okayamense</name>
    <dbReference type="NCBI Taxonomy" id="2830782"/>
    <lineage>
        <taxon>Bacteria</taxon>
        <taxon>Pseudomonadati</taxon>
        <taxon>Bacteroidota</taxon>
        <taxon>Flavobacteriia</taxon>
        <taxon>Flavobacteriales</taxon>
        <taxon>Flavobacteriaceae</taxon>
        <taxon>Flavobacterium</taxon>
    </lineage>
</organism>
<evidence type="ECO:0008006" key="4">
    <source>
        <dbReference type="Google" id="ProtNLM"/>
    </source>
</evidence>
<dbReference type="NCBIfam" id="NF047658">
    <property type="entry name" value="HYC_CC_PP"/>
    <property type="match status" value="1"/>
</dbReference>
<proteinExistence type="predicted"/>
<reference evidence="2 3" key="1">
    <citation type="submission" date="2021-06" db="EMBL/GenBank/DDBJ databases">
        <title>Whole genome sequences of Flavobacterium sp. KK2020170 and assembly.</title>
        <authorList>
            <person name="Kitahara K."/>
            <person name="Miyoshi S."/>
            <person name="Uesaka K."/>
        </authorList>
    </citation>
    <scope>NUCLEOTIDE SEQUENCE [LARGE SCALE GENOMIC DNA]</scope>
    <source>
        <strain evidence="2 3">KK2020170</strain>
    </source>
</reference>
<feature type="chain" id="PRO_5046532677" description="Secreted protein" evidence="1">
    <location>
        <begin position="18"/>
        <end position="129"/>
    </location>
</feature>
<gene>
    <name evidence="2" type="ORF">KK2020170_22760</name>
</gene>
<protein>
    <recommendedName>
        <fullName evidence="4">Secreted protein</fullName>
    </recommendedName>
</protein>
<accession>A0ABN6I4K3</accession>
<evidence type="ECO:0000313" key="2">
    <source>
        <dbReference type="EMBL" id="BCY29408.1"/>
    </source>
</evidence>
<evidence type="ECO:0000256" key="1">
    <source>
        <dbReference type="SAM" id="SignalP"/>
    </source>
</evidence>
<dbReference type="InterPro" id="IPR058060">
    <property type="entry name" value="HYC_CC_PP"/>
</dbReference>
<feature type="signal peptide" evidence="1">
    <location>
        <begin position="1"/>
        <end position="17"/>
    </location>
</feature>
<dbReference type="InterPro" id="IPR058512">
    <property type="entry name" value="DUF8199"/>
</dbReference>
<dbReference type="Pfam" id="PF26622">
    <property type="entry name" value="DUF8199"/>
    <property type="match status" value="1"/>
</dbReference>
<keyword evidence="1" id="KW-0732">Signal</keyword>
<dbReference type="Proteomes" id="UP000825258">
    <property type="component" value="Chromosome"/>
</dbReference>
<name>A0ABN6I4K3_9FLAO</name>
<keyword evidence="3" id="KW-1185">Reference proteome</keyword>
<evidence type="ECO:0000313" key="3">
    <source>
        <dbReference type="Proteomes" id="UP000825258"/>
    </source>
</evidence>
<dbReference type="EMBL" id="AP024749">
    <property type="protein sequence ID" value="BCY29408.1"/>
    <property type="molecule type" value="Genomic_DNA"/>
</dbReference>
<sequence>MSLAMAFVLLFSTMSFSINMHYCGGNLVETAFFHKTKGCGMEMEKPENSDCSINKKNCCDEKQLIHDGQDEVQKSVDKISFEQKVFITSFVYSYYNLFIEENRRVFSFEEYKPPLVIRQIYKIDETYLI</sequence>